<name>A0A7W9MW08_9ACTN</name>
<comment type="caution">
    <text evidence="7">The sequence shown here is derived from an EMBL/GenBank/DDBJ whole genome shotgun (WGS) entry which is preliminary data.</text>
</comment>
<dbReference type="EMBL" id="JACHMY010000001">
    <property type="protein sequence ID" value="MBB5838379.1"/>
    <property type="molecule type" value="Genomic_DNA"/>
</dbReference>
<protein>
    <submittedName>
        <fullName evidence="7">ABC-2 type transport system permease protein</fullName>
    </submittedName>
</protein>
<accession>A0A7W9MW08</accession>
<keyword evidence="3 5" id="KW-1133">Transmembrane helix</keyword>
<dbReference type="PANTHER" id="PTHR43027">
    <property type="entry name" value="DOXORUBICIN RESISTANCE ABC TRANSPORTER PERMEASE PROTEIN DRRC-RELATED"/>
    <property type="match status" value="1"/>
</dbReference>
<reference evidence="7 8" key="1">
    <citation type="submission" date="2020-08" db="EMBL/GenBank/DDBJ databases">
        <title>Sequencing the genomes of 1000 actinobacteria strains.</title>
        <authorList>
            <person name="Klenk H.-P."/>
        </authorList>
    </citation>
    <scope>NUCLEOTIDE SEQUENCE [LARGE SCALE GENOMIC DNA]</scope>
    <source>
        <strain evidence="7 8">DSM 28967</strain>
    </source>
</reference>
<feature type="transmembrane region" description="Helical" evidence="5">
    <location>
        <begin position="130"/>
        <end position="150"/>
    </location>
</feature>
<keyword evidence="4 5" id="KW-0472">Membrane</keyword>
<feature type="transmembrane region" description="Helical" evidence="5">
    <location>
        <begin position="51"/>
        <end position="76"/>
    </location>
</feature>
<dbReference type="RefSeq" id="WP_184799115.1">
    <property type="nucleotide sequence ID" value="NZ_JACHMY010000001.1"/>
</dbReference>
<feature type="transmembrane region" description="Helical" evidence="5">
    <location>
        <begin position="97"/>
        <end position="124"/>
    </location>
</feature>
<dbReference type="PANTHER" id="PTHR43027:SF2">
    <property type="entry name" value="TRANSPORT PERMEASE PROTEIN"/>
    <property type="match status" value="1"/>
</dbReference>
<evidence type="ECO:0000256" key="1">
    <source>
        <dbReference type="ARBA" id="ARBA00004141"/>
    </source>
</evidence>
<dbReference type="InterPro" id="IPR013525">
    <property type="entry name" value="ABC2_TM"/>
</dbReference>
<evidence type="ECO:0000256" key="5">
    <source>
        <dbReference type="SAM" id="Phobius"/>
    </source>
</evidence>
<dbReference type="GO" id="GO:0140359">
    <property type="term" value="F:ABC-type transporter activity"/>
    <property type="evidence" value="ECO:0007669"/>
    <property type="project" value="InterPro"/>
</dbReference>
<comment type="subcellular location">
    <subcellularLocation>
        <location evidence="1">Membrane</location>
        <topology evidence="1">Multi-pass membrane protein</topology>
    </subcellularLocation>
</comment>
<dbReference type="GO" id="GO:0016020">
    <property type="term" value="C:membrane"/>
    <property type="evidence" value="ECO:0007669"/>
    <property type="project" value="UniProtKB-SubCell"/>
</dbReference>
<evidence type="ECO:0000256" key="3">
    <source>
        <dbReference type="ARBA" id="ARBA00022989"/>
    </source>
</evidence>
<feature type="transmembrane region" description="Helical" evidence="5">
    <location>
        <begin position="162"/>
        <end position="182"/>
    </location>
</feature>
<proteinExistence type="predicted"/>
<sequence>MTRVVAVGKAEGTLLLRNAMMLLTALFLPVGAILVLQSSPELRDVVGAGSGAAVITAVTVVTLDLFVYYQLVTALVARREELVLKRLRTGELSDWEILVGAASPSIVIAWAQIVLSAAAAAVWFTLDAPVNLLLVLVAVLLGTLVFVLLATASTALAPTVEVAQVVTAPVMFVVLTLSGLYLPLNGPMEYVGRALPLSPVVDLLRLGLSGTTRDGGTVGLAGSFAHAVPAVLVLLGWVIVGAWATRRWFRWEPRR</sequence>
<dbReference type="Proteomes" id="UP000549971">
    <property type="component" value="Unassembled WGS sequence"/>
</dbReference>
<feature type="transmembrane region" description="Helical" evidence="5">
    <location>
        <begin position="20"/>
        <end position="39"/>
    </location>
</feature>
<evidence type="ECO:0000256" key="2">
    <source>
        <dbReference type="ARBA" id="ARBA00022692"/>
    </source>
</evidence>
<feature type="domain" description="ABC-2 type transporter transmembrane" evidence="6">
    <location>
        <begin position="6"/>
        <end position="205"/>
    </location>
</feature>
<gene>
    <name evidence="7" type="ORF">HDA39_005113</name>
</gene>
<feature type="transmembrane region" description="Helical" evidence="5">
    <location>
        <begin position="224"/>
        <end position="245"/>
    </location>
</feature>
<evidence type="ECO:0000313" key="8">
    <source>
        <dbReference type="Proteomes" id="UP000549971"/>
    </source>
</evidence>
<dbReference type="Pfam" id="PF01061">
    <property type="entry name" value="ABC2_membrane"/>
    <property type="match status" value="1"/>
</dbReference>
<evidence type="ECO:0000259" key="6">
    <source>
        <dbReference type="Pfam" id="PF01061"/>
    </source>
</evidence>
<dbReference type="InterPro" id="IPR052902">
    <property type="entry name" value="ABC-2_transporter"/>
</dbReference>
<organism evidence="7 8">
    <name type="scientific">Kribbella italica</name>
    <dbReference type="NCBI Taxonomy" id="1540520"/>
    <lineage>
        <taxon>Bacteria</taxon>
        <taxon>Bacillati</taxon>
        <taxon>Actinomycetota</taxon>
        <taxon>Actinomycetes</taxon>
        <taxon>Propionibacteriales</taxon>
        <taxon>Kribbellaceae</taxon>
        <taxon>Kribbella</taxon>
    </lineage>
</organism>
<keyword evidence="2 5" id="KW-0812">Transmembrane</keyword>
<evidence type="ECO:0000256" key="4">
    <source>
        <dbReference type="ARBA" id="ARBA00023136"/>
    </source>
</evidence>
<dbReference type="AlphaFoldDB" id="A0A7W9MW08"/>
<keyword evidence="8" id="KW-1185">Reference proteome</keyword>
<evidence type="ECO:0000313" key="7">
    <source>
        <dbReference type="EMBL" id="MBB5838379.1"/>
    </source>
</evidence>